<evidence type="ECO:0000256" key="6">
    <source>
        <dbReference type="ARBA" id="ARBA00022989"/>
    </source>
</evidence>
<feature type="transmembrane region" description="Helical" evidence="9">
    <location>
        <begin position="162"/>
        <end position="180"/>
    </location>
</feature>
<dbReference type="GO" id="GO:0004427">
    <property type="term" value="F:inorganic diphosphate phosphatase activity"/>
    <property type="evidence" value="ECO:0007669"/>
    <property type="project" value="UniProtKB-EC"/>
</dbReference>
<feature type="transmembrane region" description="Helical" evidence="9">
    <location>
        <begin position="304"/>
        <end position="329"/>
    </location>
</feature>
<keyword evidence="7 9" id="KW-0406">Ion transport</keyword>
<comment type="similarity">
    <text evidence="9">Belongs to the H(+)-translocating pyrophosphatase (TC 3.A.10) family. K(+)-insensitive subfamily.</text>
</comment>
<evidence type="ECO:0000256" key="4">
    <source>
        <dbReference type="ARBA" id="ARBA00022842"/>
    </source>
</evidence>
<keyword evidence="8 9" id="KW-0472">Membrane</keyword>
<keyword evidence="4 9" id="KW-0460">Magnesium</keyword>
<sequence length="710" mass="73109">MAVAFIVVIACGLLALGYSWWAGKEVMAANAGSARMQEIAAAVQEGARAYLNRQYTTIAIVGVVVLIILGAILGLPVAIGFLIGAVLSGVAGYLGMNVSVRANVRTAQAATEGLGKALDIAFKSGAITGMLVVGLGLLGVSIYYGILSMIYNVRDPEEVRHVLEALVALSFGASLISIFARLGGGIFTKGADVGADLVGKVEAGIPEDDPRNPAVIADNVGDNVGDCAGMAADLFETYAVTIVATMLLAAIFFMGGGIPDAESAVNVPKLLIYPLVIGGVCIAGSVAGTFFVKLGSSNNIMMALYKGFIASAVISLVLIFLVTLIMFGFGKPMTMIDRAGGITGLNLFVCSLVGLGVTGLLVWITEYYTSTAFRPVRSVAKASETGHGTNVIQGLAVSMESTALPVIVICAGIIIAHSQAGVFGIGIAATTMLALAGMVVALDAYGPVTDNAGGIAEMADMPKEIRVTTDALDAVGNTTKAVTKGYAIGSAGLAALVLFAAYIQDLKHYFPNVPVEFRLQDPFVVVGLLIGGLLPYLFGAMGMTAVGRAAGSVVVEVRRQFREIKGIMEGTAKPDYGRAVDMLTRAAIREMIIPSMLPVFAPVVLYFVINAIAGQAAAFSALGAMLLGTIVTGIFVAISMTSGGGAWDNAKKYIEEGNHGGKGSDAHKAAVTGDTVGDPYKDTAGPAVNPMIKITNIVALLLLAILHQLG</sequence>
<feature type="transmembrane region" description="Helical" evidence="9">
    <location>
        <begin position="391"/>
        <end position="415"/>
    </location>
</feature>
<keyword evidence="9" id="KW-0375">Hydrogen ion transport</keyword>
<evidence type="ECO:0000313" key="10">
    <source>
        <dbReference type="EMBL" id="NYZ22041.1"/>
    </source>
</evidence>
<evidence type="ECO:0000256" key="2">
    <source>
        <dbReference type="ARBA" id="ARBA00022448"/>
    </source>
</evidence>
<accession>A0ABX2TFE6</accession>
<feature type="transmembrane region" description="Helical" evidence="9">
    <location>
        <begin position="341"/>
        <end position="364"/>
    </location>
</feature>
<comment type="caution">
    <text evidence="9">Lacks conserved residue(s) required for the propagation of feature annotation.</text>
</comment>
<dbReference type="EMBL" id="JABFDB010000014">
    <property type="protein sequence ID" value="NYZ22041.1"/>
    <property type="molecule type" value="Genomic_DNA"/>
</dbReference>
<comment type="subcellular location">
    <subcellularLocation>
        <location evidence="9">Cell membrane</location>
        <topology evidence="9">Multi-pass membrane protein</topology>
    </subcellularLocation>
    <subcellularLocation>
        <location evidence="1">Endomembrane system</location>
        <topology evidence="1">Multi-pass membrane protein</topology>
    </subcellularLocation>
</comment>
<keyword evidence="11" id="KW-1185">Reference proteome</keyword>
<evidence type="ECO:0000256" key="1">
    <source>
        <dbReference type="ARBA" id="ARBA00004127"/>
    </source>
</evidence>
<evidence type="ECO:0000256" key="9">
    <source>
        <dbReference type="HAMAP-Rule" id="MF_01129"/>
    </source>
</evidence>
<feature type="transmembrane region" description="Helical" evidence="9">
    <location>
        <begin position="687"/>
        <end position="706"/>
    </location>
</feature>
<dbReference type="HAMAP" id="MF_01129">
    <property type="entry name" value="PPase_energized_pump"/>
    <property type="match status" value="1"/>
</dbReference>
<dbReference type="InterPro" id="IPR004131">
    <property type="entry name" value="PPase-energised_H-pump"/>
</dbReference>
<feature type="transmembrane region" description="Helical" evidence="9">
    <location>
        <begin position="238"/>
        <end position="258"/>
    </location>
</feature>
<comment type="catalytic activity">
    <reaction evidence="9">
        <text>diphosphate + H2O + H(+)(in) = 2 phosphate + 2 H(+)(out)</text>
        <dbReference type="Rhea" id="RHEA:13973"/>
        <dbReference type="ChEBI" id="CHEBI:15377"/>
        <dbReference type="ChEBI" id="CHEBI:15378"/>
        <dbReference type="ChEBI" id="CHEBI:33019"/>
        <dbReference type="ChEBI" id="CHEBI:43474"/>
        <dbReference type="EC" id="7.1.3.1"/>
    </reaction>
</comment>
<keyword evidence="3 9" id="KW-0812">Transmembrane</keyword>
<evidence type="ECO:0000256" key="7">
    <source>
        <dbReference type="ARBA" id="ARBA00023065"/>
    </source>
</evidence>
<protein>
    <recommendedName>
        <fullName evidence="9">K(+)-insensitive pyrophosphate-energized proton pump</fullName>
        <ecNumber evidence="9">7.1.3.1</ecNumber>
    </recommendedName>
    <alternativeName>
        <fullName evidence="9">Membrane-bound proton-translocating pyrophosphatase</fullName>
    </alternativeName>
    <alternativeName>
        <fullName evidence="9">Pyrophosphate-energized inorganic pyrophosphatase</fullName>
        <shortName evidence="9">H(+)-PPase</shortName>
    </alternativeName>
</protein>
<dbReference type="Proteomes" id="UP000584642">
    <property type="component" value="Unassembled WGS sequence"/>
</dbReference>
<feature type="transmembrane region" description="Helical" evidence="9">
    <location>
        <begin position="485"/>
        <end position="503"/>
    </location>
</feature>
<feature type="transmembrane region" description="Helical" evidence="9">
    <location>
        <begin position="616"/>
        <end position="638"/>
    </location>
</feature>
<comment type="subunit">
    <text evidence="9">Homodimer.</text>
</comment>
<evidence type="ECO:0000256" key="8">
    <source>
        <dbReference type="ARBA" id="ARBA00023136"/>
    </source>
</evidence>
<name>A0ABX2TFE6_9PROT</name>
<evidence type="ECO:0000256" key="5">
    <source>
        <dbReference type="ARBA" id="ARBA00022967"/>
    </source>
</evidence>
<feature type="transmembrane region" description="Helical" evidence="9">
    <location>
        <begin position="591"/>
        <end position="609"/>
    </location>
</feature>
<dbReference type="EC" id="7.1.3.1" evidence="9"/>
<comment type="caution">
    <text evidence="10">The sequence shown here is derived from an EMBL/GenBank/DDBJ whole genome shotgun (WGS) entry which is preliminary data.</text>
</comment>
<feature type="transmembrane region" description="Helical" evidence="9">
    <location>
        <begin position="55"/>
        <end position="73"/>
    </location>
</feature>
<evidence type="ECO:0000256" key="3">
    <source>
        <dbReference type="ARBA" id="ARBA00022692"/>
    </source>
</evidence>
<dbReference type="NCBIfam" id="NF001951">
    <property type="entry name" value="PRK00733.1-2"/>
    <property type="match status" value="1"/>
</dbReference>
<gene>
    <name evidence="9" type="primary">hppA</name>
    <name evidence="10" type="ORF">HND93_20190</name>
</gene>
<proteinExistence type="inferred from homology"/>
<reference evidence="10 11" key="1">
    <citation type="submission" date="2020-05" db="EMBL/GenBank/DDBJ databases">
        <title>Azospirillum oleiclasticum sp. nov, a nitrogen-fixing and heavy crude oil-emulsifying bacterium isolated from the crude oil of Yumen Oilfield.</title>
        <authorList>
            <person name="Wu D."/>
            <person name="Cai M."/>
            <person name="Zhang X."/>
        </authorList>
    </citation>
    <scope>NUCLEOTIDE SEQUENCE [LARGE SCALE GENOMIC DNA]</scope>
    <source>
        <strain evidence="10 11">ROY-1-1-2</strain>
    </source>
</reference>
<evidence type="ECO:0000313" key="11">
    <source>
        <dbReference type="Proteomes" id="UP000584642"/>
    </source>
</evidence>
<feature type="transmembrane region" description="Helical" evidence="9">
    <location>
        <begin position="523"/>
        <end position="546"/>
    </location>
</feature>
<comment type="cofactor">
    <cofactor evidence="9">
        <name>Mg(2+)</name>
        <dbReference type="ChEBI" id="CHEBI:18420"/>
    </cofactor>
</comment>
<keyword evidence="9" id="KW-1003">Cell membrane</keyword>
<keyword evidence="5 9" id="KW-1278">Translocase</keyword>
<organism evidence="10 11">
    <name type="scientific">Azospirillum oleiclasticum</name>
    <dbReference type="NCBI Taxonomy" id="2735135"/>
    <lineage>
        <taxon>Bacteria</taxon>
        <taxon>Pseudomonadati</taxon>
        <taxon>Pseudomonadota</taxon>
        <taxon>Alphaproteobacteria</taxon>
        <taxon>Rhodospirillales</taxon>
        <taxon>Azospirillaceae</taxon>
        <taxon>Azospirillum</taxon>
    </lineage>
</organism>
<dbReference type="NCBIfam" id="NF001960">
    <property type="entry name" value="PRK00733.3-5"/>
    <property type="match status" value="1"/>
</dbReference>
<comment type="function">
    <text evidence="9">Proton pump that utilizes the energy of pyrophosphate hydrolysis as the driving force for proton movement across the membrane. Generates a proton motive force.</text>
</comment>
<keyword evidence="6 9" id="KW-1133">Transmembrane helix</keyword>
<dbReference type="RefSeq" id="WP_180283810.1">
    <property type="nucleotide sequence ID" value="NZ_JABFDB010000014.1"/>
</dbReference>
<keyword evidence="2 9" id="KW-0813">Transport</keyword>
<feature type="transmembrane region" description="Helical" evidence="9">
    <location>
        <begin position="270"/>
        <end position="292"/>
    </location>
</feature>
<dbReference type="Pfam" id="PF03030">
    <property type="entry name" value="H_PPase"/>
    <property type="match status" value="1"/>
</dbReference>
<dbReference type="NCBIfam" id="TIGR01104">
    <property type="entry name" value="V_PPase"/>
    <property type="match status" value="1"/>
</dbReference>
<keyword evidence="10" id="KW-0378">Hydrolase</keyword>
<dbReference type="PANTHER" id="PTHR31998">
    <property type="entry name" value="K(+)-INSENSITIVE PYROPHOSPHATE-ENERGIZED PROTON PUMP"/>
    <property type="match status" value="1"/>
</dbReference>
<feature type="transmembrane region" description="Helical" evidence="9">
    <location>
        <begin position="422"/>
        <end position="442"/>
    </location>
</feature>
<feature type="transmembrane region" description="Helical" evidence="9">
    <location>
        <begin position="126"/>
        <end position="150"/>
    </location>
</feature>
<feature type="site" description="Determinant of potassium independence" evidence="9">
    <location>
        <position position="480"/>
    </location>
</feature>
<dbReference type="PIRSF" id="PIRSF001265">
    <property type="entry name" value="H+-PPase"/>
    <property type="match status" value="1"/>
</dbReference>